<evidence type="ECO:0000256" key="8">
    <source>
        <dbReference type="ARBA" id="ARBA00022692"/>
    </source>
</evidence>
<dbReference type="InterPro" id="IPR003018">
    <property type="entry name" value="GAF"/>
</dbReference>
<evidence type="ECO:0000313" key="18">
    <source>
        <dbReference type="EMBL" id="GHO49789.1"/>
    </source>
</evidence>
<dbReference type="SMART" id="SM00388">
    <property type="entry name" value="HisKA"/>
    <property type="match status" value="1"/>
</dbReference>
<dbReference type="SUPFAM" id="SSF55781">
    <property type="entry name" value="GAF domain-like"/>
    <property type="match status" value="1"/>
</dbReference>
<dbReference type="Pfam" id="PF13426">
    <property type="entry name" value="PAS_9"/>
    <property type="match status" value="1"/>
</dbReference>
<comment type="catalytic activity">
    <reaction evidence="1">
        <text>ATP + protein L-histidine = ADP + protein N-phospho-L-histidine.</text>
        <dbReference type="EC" id="2.7.13.3"/>
    </reaction>
</comment>
<dbReference type="PROSITE" id="PS50113">
    <property type="entry name" value="PAC"/>
    <property type="match status" value="3"/>
</dbReference>
<dbReference type="SMART" id="SM00091">
    <property type="entry name" value="PAS"/>
    <property type="match status" value="3"/>
</dbReference>
<dbReference type="EMBL" id="BNJF01000006">
    <property type="protein sequence ID" value="GHO49789.1"/>
    <property type="molecule type" value="Genomic_DNA"/>
</dbReference>
<dbReference type="CDD" id="cd00130">
    <property type="entry name" value="PAS"/>
    <property type="match status" value="3"/>
</dbReference>
<dbReference type="GO" id="GO:0045121">
    <property type="term" value="C:membrane raft"/>
    <property type="evidence" value="ECO:0007669"/>
    <property type="project" value="UniProtKB-SubCell"/>
</dbReference>
<dbReference type="GO" id="GO:0006355">
    <property type="term" value="P:regulation of DNA-templated transcription"/>
    <property type="evidence" value="ECO:0007669"/>
    <property type="project" value="InterPro"/>
</dbReference>
<evidence type="ECO:0000256" key="10">
    <source>
        <dbReference type="ARBA" id="ARBA00022777"/>
    </source>
</evidence>
<dbReference type="GO" id="GO:0005524">
    <property type="term" value="F:ATP binding"/>
    <property type="evidence" value="ECO:0007669"/>
    <property type="project" value="UniProtKB-KW"/>
</dbReference>
<keyword evidence="12" id="KW-1133">Transmembrane helix</keyword>
<dbReference type="Gene3D" id="3.30.450.20">
    <property type="entry name" value="PAS domain"/>
    <property type="match status" value="3"/>
</dbReference>
<dbReference type="AlphaFoldDB" id="A0A8J3ICW9"/>
<dbReference type="FunFam" id="1.10.287.130:FF:000001">
    <property type="entry name" value="Two-component sensor histidine kinase"/>
    <property type="match status" value="1"/>
</dbReference>
<dbReference type="InterPro" id="IPR000014">
    <property type="entry name" value="PAS"/>
</dbReference>
<dbReference type="FunFam" id="3.30.565.10:FF:000023">
    <property type="entry name" value="PAS domain-containing sensor histidine kinase"/>
    <property type="match status" value="1"/>
</dbReference>
<dbReference type="PANTHER" id="PTHR42878">
    <property type="entry name" value="TWO-COMPONENT HISTIDINE KINASE"/>
    <property type="match status" value="1"/>
</dbReference>
<keyword evidence="7" id="KW-0808">Transferase</keyword>
<keyword evidence="10" id="KW-0418">Kinase</keyword>
<feature type="domain" description="PAC" evidence="17">
    <location>
        <begin position="82"/>
        <end position="134"/>
    </location>
</feature>
<comment type="caution">
    <text evidence="18">The sequence shown here is derived from an EMBL/GenBank/DDBJ whole genome shotgun (WGS) entry which is preliminary data.</text>
</comment>
<dbReference type="GO" id="GO:0007234">
    <property type="term" value="P:osmosensory signaling via phosphorelay pathway"/>
    <property type="evidence" value="ECO:0007669"/>
    <property type="project" value="TreeGrafter"/>
</dbReference>
<dbReference type="Gene3D" id="3.30.565.10">
    <property type="entry name" value="Histidine kinase-like ATPase, C-terminal domain"/>
    <property type="match status" value="1"/>
</dbReference>
<evidence type="ECO:0000256" key="3">
    <source>
        <dbReference type="ARBA" id="ARBA00004314"/>
    </source>
</evidence>
<evidence type="ECO:0000259" key="17">
    <source>
        <dbReference type="PROSITE" id="PS50113"/>
    </source>
</evidence>
<dbReference type="SMART" id="SM00387">
    <property type="entry name" value="HATPase_c"/>
    <property type="match status" value="1"/>
</dbReference>
<keyword evidence="9" id="KW-0547">Nucleotide-binding</keyword>
<organism evidence="18 19">
    <name type="scientific">Ktedonospora formicarum</name>
    <dbReference type="NCBI Taxonomy" id="2778364"/>
    <lineage>
        <taxon>Bacteria</taxon>
        <taxon>Bacillati</taxon>
        <taxon>Chloroflexota</taxon>
        <taxon>Ktedonobacteria</taxon>
        <taxon>Ktedonobacterales</taxon>
        <taxon>Ktedonobacteraceae</taxon>
        <taxon>Ktedonospora</taxon>
    </lineage>
</organism>
<dbReference type="SUPFAM" id="SSF55874">
    <property type="entry name" value="ATPase domain of HSP90 chaperone/DNA topoisomerase II/histidine kinase"/>
    <property type="match status" value="1"/>
</dbReference>
<dbReference type="SMART" id="SM00065">
    <property type="entry name" value="GAF"/>
    <property type="match status" value="1"/>
</dbReference>
<dbReference type="PRINTS" id="PR00344">
    <property type="entry name" value="BCTRLSENSOR"/>
</dbReference>
<evidence type="ECO:0000256" key="1">
    <source>
        <dbReference type="ARBA" id="ARBA00000085"/>
    </source>
</evidence>
<evidence type="ECO:0000256" key="11">
    <source>
        <dbReference type="ARBA" id="ARBA00022840"/>
    </source>
</evidence>
<dbReference type="InterPro" id="IPR029016">
    <property type="entry name" value="GAF-like_dom_sf"/>
</dbReference>
<dbReference type="InterPro" id="IPR003594">
    <property type="entry name" value="HATPase_dom"/>
</dbReference>
<feature type="domain" description="PAS" evidence="16">
    <location>
        <begin position="9"/>
        <end position="78"/>
    </location>
</feature>
<dbReference type="Pfam" id="PF00512">
    <property type="entry name" value="HisKA"/>
    <property type="match status" value="1"/>
</dbReference>
<dbReference type="InterPro" id="IPR004358">
    <property type="entry name" value="Sig_transdc_His_kin-like_C"/>
</dbReference>
<keyword evidence="6" id="KW-0597">Phosphoprotein</keyword>
<dbReference type="Gene3D" id="3.30.450.40">
    <property type="match status" value="1"/>
</dbReference>
<gene>
    <name evidence="18" type="ORF">KSX_79520</name>
</gene>
<protein>
    <recommendedName>
        <fullName evidence="4">histidine kinase</fullName>
        <ecNumber evidence="4">2.7.13.3</ecNumber>
    </recommendedName>
</protein>
<feature type="domain" description="PAC" evidence="17">
    <location>
        <begin position="509"/>
        <end position="562"/>
    </location>
</feature>
<evidence type="ECO:0000256" key="6">
    <source>
        <dbReference type="ARBA" id="ARBA00022553"/>
    </source>
</evidence>
<dbReference type="PROSITE" id="PS50109">
    <property type="entry name" value="HIS_KIN"/>
    <property type="match status" value="1"/>
</dbReference>
<dbReference type="Pfam" id="PF02518">
    <property type="entry name" value="HATPase_c"/>
    <property type="match status" value="1"/>
</dbReference>
<dbReference type="GO" id="GO:0030295">
    <property type="term" value="F:protein kinase activator activity"/>
    <property type="evidence" value="ECO:0007669"/>
    <property type="project" value="TreeGrafter"/>
</dbReference>
<evidence type="ECO:0000256" key="2">
    <source>
        <dbReference type="ARBA" id="ARBA00004236"/>
    </source>
</evidence>
<dbReference type="PANTHER" id="PTHR42878:SF7">
    <property type="entry name" value="SENSOR HISTIDINE KINASE GLRK"/>
    <property type="match status" value="1"/>
</dbReference>
<accession>A0A8J3ICW9</accession>
<evidence type="ECO:0000256" key="5">
    <source>
        <dbReference type="ARBA" id="ARBA00022475"/>
    </source>
</evidence>
<dbReference type="InterPro" id="IPR005467">
    <property type="entry name" value="His_kinase_dom"/>
</dbReference>
<proteinExistence type="predicted"/>
<evidence type="ECO:0000256" key="9">
    <source>
        <dbReference type="ARBA" id="ARBA00022741"/>
    </source>
</evidence>
<dbReference type="PROSITE" id="PS50112">
    <property type="entry name" value="PAS"/>
    <property type="match status" value="2"/>
</dbReference>
<dbReference type="RefSeq" id="WP_220198882.1">
    <property type="nucleotide sequence ID" value="NZ_BNJF01000006.1"/>
</dbReference>
<dbReference type="InterPro" id="IPR001610">
    <property type="entry name" value="PAC"/>
</dbReference>
<dbReference type="Proteomes" id="UP000612362">
    <property type="component" value="Unassembled WGS sequence"/>
</dbReference>
<evidence type="ECO:0000259" key="16">
    <source>
        <dbReference type="PROSITE" id="PS50112"/>
    </source>
</evidence>
<evidence type="ECO:0000256" key="7">
    <source>
        <dbReference type="ARBA" id="ARBA00022679"/>
    </source>
</evidence>
<reference evidence="18" key="1">
    <citation type="submission" date="2020-10" db="EMBL/GenBank/DDBJ databases">
        <title>Taxonomic study of unclassified bacteria belonging to the class Ktedonobacteria.</title>
        <authorList>
            <person name="Yabe S."/>
            <person name="Wang C.M."/>
            <person name="Zheng Y."/>
            <person name="Sakai Y."/>
            <person name="Cavaletti L."/>
            <person name="Monciardini P."/>
            <person name="Donadio S."/>
        </authorList>
    </citation>
    <scope>NUCLEOTIDE SEQUENCE</scope>
    <source>
        <strain evidence="18">SOSP1-1</strain>
    </source>
</reference>
<dbReference type="InterPro" id="IPR013767">
    <property type="entry name" value="PAS_fold"/>
</dbReference>
<dbReference type="GO" id="GO:0005886">
    <property type="term" value="C:plasma membrane"/>
    <property type="evidence" value="ECO:0007669"/>
    <property type="project" value="UniProtKB-SubCell"/>
</dbReference>
<evidence type="ECO:0000259" key="15">
    <source>
        <dbReference type="PROSITE" id="PS50109"/>
    </source>
</evidence>
<keyword evidence="5" id="KW-1003">Cell membrane</keyword>
<feature type="domain" description="Histidine kinase" evidence="15">
    <location>
        <begin position="566"/>
        <end position="782"/>
    </location>
</feature>
<evidence type="ECO:0000313" key="19">
    <source>
        <dbReference type="Proteomes" id="UP000612362"/>
    </source>
</evidence>
<evidence type="ECO:0000256" key="13">
    <source>
        <dbReference type="ARBA" id="ARBA00023012"/>
    </source>
</evidence>
<dbReference type="Gene3D" id="1.10.287.130">
    <property type="match status" value="1"/>
</dbReference>
<sequence length="799" mass="89323">MHIQHPLEELGIYEAIITSSDDAIVSKTLEGIITSWNPAAESLFGYTAQEAIGQSILLLIPEELHFQEEEILTKLRRGERIEHFETVRQRKDGTRIEVSLSISPVKDRNGTIVGAAKIARDISERRQAERARLQLAALVESADTSIIGKTSEGIITSWNRAAQLLYGYSAQEVVGQSITLLFPADRQEESQMIMERIRRGERVELYETVRQRKEGTLVPVSVVVSPIYDRSGLLIGASDIAHDITERKRIEAQEQLLAQLSQVLASTLNSQELLTKIARLMVANLADWCTIELLNATGHLELAELAHSDPEQACLVRTLYERFSPDPHASLGAARVLRSGHAELYFEITDDLLREARGNEEELALVRQMGPTSAILVPLVTQGKITGVLSLVSTTSGKHYNAYDLAFVEEVGRRIGLALENARLYREVQQSRDQFNIILQGVADGVLVYTPDHRVLYANEVAAQMCGVRSVHELLGLTDEVLLTTFPLFDELGHPCTLDALPHRHVLAGAPEAQITLRVQGMDRWVQIISRSVRTQGGAVTMAISIWHDITERMRVEQRKDEFISVTSHELKTPVTSLKGFAYVLQRRLIKQGDEQALSYLARMDAQLDKLTRLISDLLDISRMQAGKLALRIEALDLDALLDEVVDNVRASTTSHQLRIEGHTGARVMGDPDRLGQVFINLLTNAIKYSPKAEHIIIRRFQEGKQVIVSVQDFGIGIDPSNHHRIFERFYQLTDSEEKTYPGLGIGLYLSQELVSRHQGRIWVESRKGVGSTFFVAVPLMEPKEHTAQVDETARKGGE</sequence>
<dbReference type="InterPro" id="IPR035965">
    <property type="entry name" value="PAS-like_dom_sf"/>
</dbReference>
<dbReference type="EC" id="2.7.13.3" evidence="4"/>
<keyword evidence="14" id="KW-0472">Membrane</keyword>
<dbReference type="GO" id="GO:0000156">
    <property type="term" value="F:phosphorelay response regulator activity"/>
    <property type="evidence" value="ECO:0007669"/>
    <property type="project" value="TreeGrafter"/>
</dbReference>
<evidence type="ECO:0000256" key="4">
    <source>
        <dbReference type="ARBA" id="ARBA00012438"/>
    </source>
</evidence>
<dbReference type="NCBIfam" id="TIGR00229">
    <property type="entry name" value="sensory_box"/>
    <property type="match status" value="3"/>
</dbReference>
<keyword evidence="11" id="KW-0067">ATP-binding</keyword>
<keyword evidence="19" id="KW-1185">Reference proteome</keyword>
<dbReference type="CDD" id="cd00082">
    <property type="entry name" value="HisKA"/>
    <property type="match status" value="1"/>
</dbReference>
<feature type="domain" description="PAS" evidence="16">
    <location>
        <begin position="131"/>
        <end position="200"/>
    </location>
</feature>
<dbReference type="InterPro" id="IPR050351">
    <property type="entry name" value="BphY/WalK/GraS-like"/>
</dbReference>
<dbReference type="SUPFAM" id="SSF55785">
    <property type="entry name" value="PYP-like sensor domain (PAS domain)"/>
    <property type="match status" value="3"/>
</dbReference>
<keyword evidence="8" id="KW-0812">Transmembrane</keyword>
<keyword evidence="13" id="KW-0902">Two-component regulatory system</keyword>
<dbReference type="InterPro" id="IPR000700">
    <property type="entry name" value="PAS-assoc_C"/>
</dbReference>
<feature type="domain" description="PAC" evidence="17">
    <location>
        <begin position="204"/>
        <end position="256"/>
    </location>
</feature>
<evidence type="ECO:0000256" key="14">
    <source>
        <dbReference type="ARBA" id="ARBA00023136"/>
    </source>
</evidence>
<comment type="subcellular location">
    <subcellularLocation>
        <location evidence="2">Cell membrane</location>
    </subcellularLocation>
    <subcellularLocation>
        <location evidence="3">Membrane raft</location>
        <topology evidence="3">Multi-pass membrane protein</topology>
    </subcellularLocation>
</comment>
<evidence type="ECO:0000256" key="12">
    <source>
        <dbReference type="ARBA" id="ARBA00022989"/>
    </source>
</evidence>
<dbReference type="Pfam" id="PF01590">
    <property type="entry name" value="GAF"/>
    <property type="match status" value="1"/>
</dbReference>
<dbReference type="GO" id="GO:0000155">
    <property type="term" value="F:phosphorelay sensor kinase activity"/>
    <property type="evidence" value="ECO:0007669"/>
    <property type="project" value="InterPro"/>
</dbReference>
<dbReference type="SUPFAM" id="SSF47384">
    <property type="entry name" value="Homodimeric domain of signal transducing histidine kinase"/>
    <property type="match status" value="1"/>
</dbReference>
<dbReference type="Pfam" id="PF00989">
    <property type="entry name" value="PAS"/>
    <property type="match status" value="2"/>
</dbReference>
<dbReference type="InterPro" id="IPR036097">
    <property type="entry name" value="HisK_dim/P_sf"/>
</dbReference>
<name>A0A8J3ICW9_9CHLR</name>
<dbReference type="SMART" id="SM00086">
    <property type="entry name" value="PAC"/>
    <property type="match status" value="3"/>
</dbReference>
<dbReference type="InterPro" id="IPR036890">
    <property type="entry name" value="HATPase_C_sf"/>
</dbReference>
<dbReference type="InterPro" id="IPR003661">
    <property type="entry name" value="HisK_dim/P_dom"/>
</dbReference>